<dbReference type="AlphaFoldDB" id="A0A1Q8BZC0"/>
<dbReference type="EMBL" id="MSIE01000106">
    <property type="protein sequence ID" value="OLF07437.1"/>
    <property type="molecule type" value="Genomic_DNA"/>
</dbReference>
<dbReference type="Proteomes" id="UP000185596">
    <property type="component" value="Unassembled WGS sequence"/>
</dbReference>
<name>A0A1Q8BZC0_9PSEU</name>
<keyword evidence="2" id="KW-1185">Reference proteome</keyword>
<proteinExistence type="predicted"/>
<evidence type="ECO:0000313" key="2">
    <source>
        <dbReference type="Proteomes" id="UP000185596"/>
    </source>
</evidence>
<reference evidence="1 2" key="1">
    <citation type="submission" date="2016-12" db="EMBL/GenBank/DDBJ databases">
        <title>The draft genome sequence of Actinophytocola sp. 11-183.</title>
        <authorList>
            <person name="Wang W."/>
            <person name="Yuan L."/>
        </authorList>
    </citation>
    <scope>NUCLEOTIDE SEQUENCE [LARGE SCALE GENOMIC DNA]</scope>
    <source>
        <strain evidence="1 2">11-183</strain>
    </source>
</reference>
<evidence type="ECO:0000313" key="1">
    <source>
        <dbReference type="EMBL" id="OLF07437.1"/>
    </source>
</evidence>
<comment type="caution">
    <text evidence="1">The sequence shown here is derived from an EMBL/GenBank/DDBJ whole genome shotgun (WGS) entry which is preliminary data.</text>
</comment>
<accession>A0A1Q8BZC0</accession>
<organism evidence="1 2">
    <name type="scientific">Actinophytocola xanthii</name>
    <dbReference type="NCBI Taxonomy" id="1912961"/>
    <lineage>
        <taxon>Bacteria</taxon>
        <taxon>Bacillati</taxon>
        <taxon>Actinomycetota</taxon>
        <taxon>Actinomycetes</taxon>
        <taxon>Pseudonocardiales</taxon>
        <taxon>Pseudonocardiaceae</taxon>
    </lineage>
</organism>
<dbReference type="Gene3D" id="1.25.40.10">
    <property type="entry name" value="Tetratricopeptide repeat domain"/>
    <property type="match status" value="1"/>
</dbReference>
<gene>
    <name evidence="1" type="ORF">BU204_35605</name>
</gene>
<sequence length="183" mass="19502">MVAGEGLGDTGADQEAGQLLRFHAERRDDGAPGDPSAMWGLADWLVRYNRIAGAVHWYVLSAEHGAQGMGQLVDTLGELGCLDAAEPTLRARAAKGSGLARSKLVELLELLGHHDEAAAVLRQSLRDDDSYPLPGRTSAPPTMSRLVDALRQAGETQEATQIAKYGIEPGGATVQPWELPTPR</sequence>
<dbReference type="SUPFAM" id="SSF48452">
    <property type="entry name" value="TPR-like"/>
    <property type="match status" value="1"/>
</dbReference>
<dbReference type="InterPro" id="IPR011990">
    <property type="entry name" value="TPR-like_helical_dom_sf"/>
</dbReference>
<protein>
    <submittedName>
        <fullName evidence="1">Uncharacterized protein</fullName>
    </submittedName>
</protein>